<dbReference type="Proteomes" id="UP000611459">
    <property type="component" value="Unassembled WGS sequence"/>
</dbReference>
<dbReference type="EMBL" id="JAENIB010000008">
    <property type="protein sequence ID" value="MBK1932356.1"/>
    <property type="molecule type" value="Genomic_DNA"/>
</dbReference>
<dbReference type="EMBL" id="CP090640">
    <property type="protein sequence ID" value="WFN15943.1"/>
    <property type="molecule type" value="Genomic_DNA"/>
</dbReference>
<reference evidence="5 8" key="2">
    <citation type="submission" date="2021-03" db="EMBL/GenBank/DDBJ databases">
        <title>Clinical course, treatment and visual outcome of an outbreak of Burkholderia contaminans endophthalmitis following cataract surgery.</title>
        <authorList>
            <person name="Lind C."/>
            <person name="Olsen K."/>
            <person name="Angelsen N.K."/>
            <person name="Krefting E.A."/>
            <person name="Fossen K."/>
            <person name="Gravningen K."/>
            <person name="Depoorter E."/>
            <person name="Vandamme P."/>
            <person name="Bertelsen G."/>
        </authorList>
    </citation>
    <scope>NUCLEOTIDE SEQUENCE [LARGE SCALE GENOMIC DNA]</scope>
    <source>
        <strain evidence="5 8">51242556</strain>
    </source>
</reference>
<dbReference type="PANTHER" id="PTHR46401">
    <property type="entry name" value="GLYCOSYLTRANSFERASE WBBK-RELATED"/>
    <property type="match status" value="1"/>
</dbReference>
<dbReference type="AlphaFoldDB" id="A0A1E3FM61"/>
<accession>A0A1E3FM61</accession>
<evidence type="ECO:0000259" key="3">
    <source>
        <dbReference type="Pfam" id="PF13439"/>
    </source>
</evidence>
<dbReference type="Pfam" id="PF13439">
    <property type="entry name" value="Glyco_transf_4"/>
    <property type="match status" value="1"/>
</dbReference>
<dbReference type="Proteomes" id="UP001220209">
    <property type="component" value="Chromosome 1"/>
</dbReference>
<evidence type="ECO:0000313" key="6">
    <source>
        <dbReference type="EMBL" id="WFN15943.1"/>
    </source>
</evidence>
<dbReference type="GO" id="GO:0016757">
    <property type="term" value="F:glycosyltransferase activity"/>
    <property type="evidence" value="ECO:0007669"/>
    <property type="project" value="InterPro"/>
</dbReference>
<evidence type="ECO:0000259" key="2">
    <source>
        <dbReference type="Pfam" id="PF00534"/>
    </source>
</evidence>
<keyword evidence="1" id="KW-0808">Transferase</keyword>
<reference evidence="6 9" key="3">
    <citation type="submission" date="2021-12" db="EMBL/GenBank/DDBJ databases">
        <title>Genomic and phenotypic characterization of three Burkholderia contaminans isolates recovered from different sources.</title>
        <authorList>
            <person name="Lopez De Volder A."/>
            <person name="Fan Y."/>
            <person name="Nunvar J."/>
            <person name="Herrera T."/>
            <person name="Timp W."/>
            <person name="Degrossi J."/>
        </authorList>
    </citation>
    <scope>NUCLEOTIDE SEQUENCE [LARGE SCALE GENOMIC DNA]</scope>
    <source>
        <strain evidence="6 9">LMG 23361</strain>
    </source>
</reference>
<keyword evidence="8" id="KW-1185">Reference proteome</keyword>
<sequence>MKVGFGTTALARSIARGGVDGIGSYTRELGRALLAQGKIELIPAGYRAMVGDGVFPGAHPPVNLGRHSVMTTLGAVSSWTCLAEKELVAQHIDVFHATDHLIPKFSGIPVIATLMDAIPLSNPEWTTMRLAALRRWLLRRSGGWADHVITISEYSKQAIAEHFRIAPERISVVPLGVHRRFFEQIDRTTRDEVLKRMGLPARFFLCVGTLQPRKNLDRVLDAHSSLPAELRREVPLIVVGRAGWGCESLVARLRALEAEGSVRWLEYLPDFDVRALMQAASALVFASLGEGFGLPVVEAFASGLPVIASNTTSVPEVAGEAAVMVDPCNSGEIADAMQLLIDHPHVADALRAAGLERARELTWEACAEKTRAVYRAVLDGSCRH</sequence>
<dbReference type="GeneID" id="93192864"/>
<reference evidence="4" key="1">
    <citation type="submission" date="2021-01" db="EMBL/GenBank/DDBJ databases">
        <title>Outbreak of Burkholderia contaminns endophthalmitis traced to a clinical ventilation system.</title>
        <authorList>
            <person name="Lipuma J."/>
            <person name="Spilker T."/>
            <person name="Kratholm J."/>
        </authorList>
    </citation>
    <scope>NUCLEOTIDE SEQUENCE</scope>
    <source>
        <strain evidence="4">HI4954</strain>
    </source>
</reference>
<evidence type="ECO:0000313" key="8">
    <source>
        <dbReference type="Proteomes" id="UP000664048"/>
    </source>
</evidence>
<dbReference type="Gene3D" id="3.40.50.2000">
    <property type="entry name" value="Glycogen Phosphorylase B"/>
    <property type="match status" value="2"/>
</dbReference>
<dbReference type="InterPro" id="IPR001296">
    <property type="entry name" value="Glyco_trans_1"/>
</dbReference>
<dbReference type="EMBL" id="JAGEMX010000004">
    <property type="protein sequence ID" value="MBO1830386.1"/>
    <property type="molecule type" value="Genomic_DNA"/>
</dbReference>
<dbReference type="OrthoDB" id="433681at2"/>
<evidence type="ECO:0000256" key="1">
    <source>
        <dbReference type="ARBA" id="ARBA00022679"/>
    </source>
</evidence>
<evidence type="ECO:0000313" key="9">
    <source>
        <dbReference type="Proteomes" id="UP001220209"/>
    </source>
</evidence>
<name>A0A1E3FM61_9BURK</name>
<dbReference type="InterPro" id="IPR028098">
    <property type="entry name" value="Glyco_trans_4-like_N"/>
</dbReference>
<dbReference type="CDD" id="cd03809">
    <property type="entry name" value="GT4_MtfB-like"/>
    <property type="match status" value="1"/>
</dbReference>
<evidence type="ECO:0000313" key="7">
    <source>
        <dbReference type="Proteomes" id="UP000611459"/>
    </source>
</evidence>
<dbReference type="PANTHER" id="PTHR46401:SF2">
    <property type="entry name" value="GLYCOSYLTRANSFERASE WBBK-RELATED"/>
    <property type="match status" value="1"/>
</dbReference>
<dbReference type="FunFam" id="3.40.50.2000:FF:000119">
    <property type="entry name" value="Glycosyl transferase group 1"/>
    <property type="match status" value="1"/>
</dbReference>
<feature type="domain" description="Glycosyltransferase subfamily 4-like N-terminal" evidence="3">
    <location>
        <begin position="19"/>
        <end position="178"/>
    </location>
</feature>
<dbReference type="Pfam" id="PF00534">
    <property type="entry name" value="Glycos_transf_1"/>
    <property type="match status" value="1"/>
</dbReference>
<gene>
    <name evidence="5" type="ORF">J4M89_13435</name>
    <name evidence="4" type="ORF">JIN94_20905</name>
    <name evidence="6" type="ORF">LXE91_09275</name>
</gene>
<evidence type="ECO:0000313" key="5">
    <source>
        <dbReference type="EMBL" id="MBO1830386.1"/>
    </source>
</evidence>
<evidence type="ECO:0000313" key="4">
    <source>
        <dbReference type="EMBL" id="MBK1932356.1"/>
    </source>
</evidence>
<dbReference type="Proteomes" id="UP000664048">
    <property type="component" value="Unassembled WGS sequence"/>
</dbReference>
<organism evidence="4 7">
    <name type="scientific">Burkholderia contaminans</name>
    <dbReference type="NCBI Taxonomy" id="488447"/>
    <lineage>
        <taxon>Bacteria</taxon>
        <taxon>Pseudomonadati</taxon>
        <taxon>Pseudomonadota</taxon>
        <taxon>Betaproteobacteria</taxon>
        <taxon>Burkholderiales</taxon>
        <taxon>Burkholderiaceae</taxon>
        <taxon>Burkholderia</taxon>
        <taxon>Burkholderia cepacia complex</taxon>
    </lineage>
</organism>
<dbReference type="RefSeq" id="WP_046196651.1">
    <property type="nucleotide sequence ID" value="NZ_AP018358.1"/>
</dbReference>
<protein>
    <submittedName>
        <fullName evidence="4">Glycosyltransferase family 4 protein</fullName>
    </submittedName>
</protein>
<dbReference type="GO" id="GO:0009103">
    <property type="term" value="P:lipopolysaccharide biosynthetic process"/>
    <property type="evidence" value="ECO:0007669"/>
    <property type="project" value="TreeGrafter"/>
</dbReference>
<proteinExistence type="predicted"/>
<feature type="domain" description="Glycosyl transferase family 1" evidence="2">
    <location>
        <begin position="202"/>
        <end position="354"/>
    </location>
</feature>
<dbReference type="SUPFAM" id="SSF53756">
    <property type="entry name" value="UDP-Glycosyltransferase/glycogen phosphorylase"/>
    <property type="match status" value="1"/>
</dbReference>